<evidence type="ECO:0000313" key="10">
    <source>
        <dbReference type="EMBL" id="SFH63667.1"/>
    </source>
</evidence>
<dbReference type="Gene3D" id="3.40.50.300">
    <property type="entry name" value="P-loop containing nucleotide triphosphate hydrolases"/>
    <property type="match status" value="1"/>
</dbReference>
<dbReference type="HAMAP" id="MF_01508">
    <property type="entry name" value="RfcL"/>
    <property type="match status" value="1"/>
</dbReference>
<dbReference type="EMBL" id="FOPZ01000014">
    <property type="protein sequence ID" value="SFH63667.1"/>
    <property type="molecule type" value="Genomic_DNA"/>
</dbReference>
<dbReference type="NCBIfam" id="NF003228">
    <property type="entry name" value="PRK04195.1-4"/>
    <property type="match status" value="1"/>
</dbReference>
<dbReference type="InterPro" id="IPR023935">
    <property type="entry name" value="Rep_factor-C_lsu"/>
</dbReference>
<gene>
    <name evidence="7" type="primary">rfcL</name>
    <name evidence="10" type="ORF">SAMN04488066_1143</name>
</gene>
<evidence type="ECO:0000256" key="3">
    <source>
        <dbReference type="ARBA" id="ARBA00022705"/>
    </source>
</evidence>
<comment type="function">
    <text evidence="7">Part of the RFC clamp loader complex which loads the PCNA sliding clamp onto DNA.</text>
</comment>
<dbReference type="AlphaFoldDB" id="A0A1I3BN22"/>
<comment type="similarity">
    <text evidence="1 7">Belongs to the activator 1 small subunits family. RfcL subfamily.</text>
</comment>
<evidence type="ECO:0000256" key="2">
    <source>
        <dbReference type="ARBA" id="ARBA00014793"/>
    </source>
</evidence>
<dbReference type="InterPro" id="IPR003593">
    <property type="entry name" value="AAA+_ATPase"/>
</dbReference>
<protein>
    <recommendedName>
        <fullName evidence="2 7">Replication factor C large subunit</fullName>
        <shortName evidence="7">RFC large subunit</shortName>
    </recommendedName>
    <alternativeName>
        <fullName evidence="6 7">Clamp loader large subunit</fullName>
    </alternativeName>
</protein>
<dbReference type="GO" id="GO:0003689">
    <property type="term" value="F:DNA clamp loader activity"/>
    <property type="evidence" value="ECO:0007669"/>
    <property type="project" value="UniProtKB-UniRule"/>
</dbReference>
<dbReference type="RefSeq" id="WP_149784897.1">
    <property type="nucleotide sequence ID" value="NZ_BAAADP010000005.1"/>
</dbReference>
<feature type="compositionally biased region" description="Acidic residues" evidence="8">
    <location>
        <begin position="475"/>
        <end position="497"/>
    </location>
</feature>
<dbReference type="PANTHER" id="PTHR23389:SF6">
    <property type="entry name" value="REPLICATION FACTOR C SUBUNIT 1"/>
    <property type="match status" value="1"/>
</dbReference>
<dbReference type="GO" id="GO:0006260">
    <property type="term" value="P:DNA replication"/>
    <property type="evidence" value="ECO:0007669"/>
    <property type="project" value="UniProtKB-UniRule"/>
</dbReference>
<reference evidence="10 11" key="1">
    <citation type="submission" date="2016-10" db="EMBL/GenBank/DDBJ databases">
        <authorList>
            <person name="Varghese N."/>
            <person name="Submissions S."/>
        </authorList>
    </citation>
    <scope>NUCLEOTIDE SEQUENCE [LARGE SCALE GENOMIC DNA]</scope>
    <source>
        <strain evidence="10 11">CGMCC 1.6377</strain>
    </source>
</reference>
<feature type="region of interest" description="Disordered" evidence="8">
    <location>
        <begin position="409"/>
        <end position="507"/>
    </location>
</feature>
<feature type="compositionally biased region" description="Basic and acidic residues" evidence="8">
    <location>
        <begin position="420"/>
        <end position="435"/>
    </location>
</feature>
<dbReference type="SMART" id="SM00382">
    <property type="entry name" value="AAA"/>
    <property type="match status" value="1"/>
</dbReference>
<comment type="subunit">
    <text evidence="7">Heteromultimer composed of small subunits (RfcS) and large subunits (RfcL).</text>
</comment>
<accession>A0A1I3BN22</accession>
<dbReference type="SUPFAM" id="SSF52540">
    <property type="entry name" value="P-loop containing nucleoside triphosphate hydrolases"/>
    <property type="match status" value="1"/>
</dbReference>
<dbReference type="InterPro" id="IPR003959">
    <property type="entry name" value="ATPase_AAA_core"/>
</dbReference>
<evidence type="ECO:0000256" key="5">
    <source>
        <dbReference type="ARBA" id="ARBA00022840"/>
    </source>
</evidence>
<evidence type="ECO:0000256" key="7">
    <source>
        <dbReference type="HAMAP-Rule" id="MF_01508"/>
    </source>
</evidence>
<feature type="compositionally biased region" description="Low complexity" evidence="8">
    <location>
        <begin position="498"/>
        <end position="507"/>
    </location>
</feature>
<dbReference type="OrthoDB" id="8658at2157"/>
<dbReference type="Proteomes" id="UP000323537">
    <property type="component" value="Unassembled WGS sequence"/>
</dbReference>
<name>A0A1I3BN22_9EURY</name>
<proteinExistence type="inferred from homology"/>
<evidence type="ECO:0000256" key="4">
    <source>
        <dbReference type="ARBA" id="ARBA00022741"/>
    </source>
</evidence>
<evidence type="ECO:0000256" key="8">
    <source>
        <dbReference type="SAM" id="MobiDB-lite"/>
    </source>
</evidence>
<evidence type="ECO:0000256" key="6">
    <source>
        <dbReference type="ARBA" id="ARBA00032141"/>
    </source>
</evidence>
<dbReference type="InterPro" id="IPR047854">
    <property type="entry name" value="RFC_lid"/>
</dbReference>
<keyword evidence="5 7" id="KW-0067">ATP-binding</keyword>
<evidence type="ECO:0000313" key="11">
    <source>
        <dbReference type="Proteomes" id="UP000323537"/>
    </source>
</evidence>
<evidence type="ECO:0000259" key="9">
    <source>
        <dbReference type="SMART" id="SM00382"/>
    </source>
</evidence>
<dbReference type="GO" id="GO:0016887">
    <property type="term" value="F:ATP hydrolysis activity"/>
    <property type="evidence" value="ECO:0007669"/>
    <property type="project" value="InterPro"/>
</dbReference>
<dbReference type="Gene3D" id="1.10.8.60">
    <property type="match status" value="1"/>
</dbReference>
<dbReference type="InterPro" id="IPR027417">
    <property type="entry name" value="P-loop_NTPase"/>
</dbReference>
<feature type="binding site" evidence="7">
    <location>
        <begin position="44"/>
        <end position="51"/>
    </location>
    <ligand>
        <name>ATP</name>
        <dbReference type="ChEBI" id="CHEBI:30616"/>
    </ligand>
</feature>
<keyword evidence="4 7" id="KW-0547">Nucleotide-binding</keyword>
<dbReference type="Pfam" id="PF21960">
    <property type="entry name" value="RCF1-5-like_lid"/>
    <property type="match status" value="1"/>
</dbReference>
<dbReference type="CDD" id="cd18140">
    <property type="entry name" value="HLD_clamp_RFC"/>
    <property type="match status" value="1"/>
</dbReference>
<keyword evidence="3 7" id="KW-0235">DNA replication</keyword>
<dbReference type="GO" id="GO:0005524">
    <property type="term" value="F:ATP binding"/>
    <property type="evidence" value="ECO:0007669"/>
    <property type="project" value="UniProtKB-UniRule"/>
</dbReference>
<dbReference type="CDD" id="cd00009">
    <property type="entry name" value="AAA"/>
    <property type="match status" value="1"/>
</dbReference>
<sequence>MADWTERYRPSTLSEVRGNDKARDAFAEWARSWDDHREAVILHGSPGVGKTSAAHALANDMGWETVELNASDQRTADVIERFAGRAARNATLGGSAAGGGATGGDTASRQLVILDEADNIHGNYDRGGASAITKLVKESGQPIVLIANEFYDISRGLRNACRDVEFRDVSARSIVPVLRDVCRKEGIEFESDALQRIAERNRGDLRGAINDLQAACEGRSSIAVEDVVTADRDKAMGIFPFLDAALKEESAEETLRSAYAVDETPDDLTKWIEDNVLDVYDAAEATRAYDFLANADVWLGRVRASQNYSYWRYATDNAAAGVAAARDGTKGGWTRYGRPQFWPSSDATADEVVGKIAETSGCSVATARREVLPFLSAVTHHCKPRELTVAMAAAYDLDEAGVAFVTGSGESTNKVESIVEDARERREERMEDHADGAFAGGAGRDGDAASANDGGAAGTGDDTDRDGGERGAGSDVDEPTDDEGSADGEVDEDDGSDDGQSGLSDFV</sequence>
<feature type="domain" description="AAA+ ATPase" evidence="9">
    <location>
        <begin position="36"/>
        <end position="170"/>
    </location>
</feature>
<dbReference type="Pfam" id="PF00004">
    <property type="entry name" value="AAA"/>
    <property type="match status" value="1"/>
</dbReference>
<organism evidence="10 11">
    <name type="scientific">Halorubrum aquaticum</name>
    <dbReference type="NCBI Taxonomy" id="387340"/>
    <lineage>
        <taxon>Archaea</taxon>
        <taxon>Methanobacteriati</taxon>
        <taxon>Methanobacteriota</taxon>
        <taxon>Stenosarchaea group</taxon>
        <taxon>Halobacteria</taxon>
        <taxon>Halobacteriales</taxon>
        <taxon>Haloferacaceae</taxon>
        <taxon>Halorubrum</taxon>
    </lineage>
</organism>
<keyword evidence="11" id="KW-1185">Reference proteome</keyword>
<evidence type="ECO:0000256" key="1">
    <source>
        <dbReference type="ARBA" id="ARBA00006878"/>
    </source>
</evidence>
<dbReference type="NCBIfam" id="NF003231">
    <property type="entry name" value="PRK04195.2-1"/>
    <property type="match status" value="1"/>
</dbReference>
<dbReference type="NCBIfam" id="NF003229">
    <property type="entry name" value="PRK04195.1-5"/>
    <property type="match status" value="1"/>
</dbReference>
<dbReference type="PANTHER" id="PTHR23389">
    <property type="entry name" value="CHROMOSOME TRANSMISSION FIDELITY FACTOR 18"/>
    <property type="match status" value="1"/>
</dbReference>